<sequence length="178" mass="19492">HQQGAEGVDVRGLEEGKLFEPRQEPFVPPPIEEVIPPPPEFPADPWQAFLDYMAATEGQESQVKMGLEGHVIERGMHKGKGVAVFTSGGDSQGMNAAVRAVVRMGLYVGARVFFIKEGYQGMVDGGDHIVEATWSSVSGIIHKGGTVIGSARCKDFRDREGRMKAAKNLIKRVSQTWW</sequence>
<dbReference type="GO" id="GO:0046872">
    <property type="term" value="F:metal ion binding"/>
    <property type="evidence" value="ECO:0007669"/>
    <property type="project" value="UniProtKB-KW"/>
</dbReference>
<dbReference type="GO" id="GO:0042802">
    <property type="term" value="F:identical protein binding"/>
    <property type="evidence" value="ECO:0007669"/>
    <property type="project" value="TreeGrafter"/>
</dbReference>
<dbReference type="Proteomes" id="UP000283509">
    <property type="component" value="Unassembled WGS sequence"/>
</dbReference>
<keyword evidence="5" id="KW-0963">Cytoplasm</keyword>
<dbReference type="SUPFAM" id="SSF53784">
    <property type="entry name" value="Phosphofructokinase"/>
    <property type="match status" value="1"/>
</dbReference>
<dbReference type="Gene3D" id="3.40.50.450">
    <property type="match status" value="1"/>
</dbReference>
<evidence type="ECO:0000256" key="5">
    <source>
        <dbReference type="ARBA" id="ARBA00022490"/>
    </source>
</evidence>
<keyword evidence="17" id="KW-1185">Reference proteome</keyword>
<dbReference type="PANTHER" id="PTHR13697">
    <property type="entry name" value="PHOSPHOFRUCTOKINASE"/>
    <property type="match status" value="1"/>
</dbReference>
<dbReference type="PANTHER" id="PTHR13697:SF4">
    <property type="entry name" value="ATP-DEPENDENT 6-PHOSPHOFRUCTOKINASE"/>
    <property type="match status" value="1"/>
</dbReference>
<dbReference type="GO" id="GO:0061621">
    <property type="term" value="P:canonical glycolysis"/>
    <property type="evidence" value="ECO:0007669"/>
    <property type="project" value="TreeGrafter"/>
</dbReference>
<evidence type="ECO:0000313" key="16">
    <source>
        <dbReference type="EMBL" id="ROT70141.1"/>
    </source>
</evidence>
<reference evidence="16 17" key="2">
    <citation type="submission" date="2019-01" db="EMBL/GenBank/DDBJ databases">
        <title>The decoding of complex shrimp genome reveals the adaptation for benthos swimmer, frequently molting mechanism and breeding impact on genome.</title>
        <authorList>
            <person name="Sun Y."/>
            <person name="Gao Y."/>
            <person name="Yu Y."/>
        </authorList>
    </citation>
    <scope>NUCLEOTIDE SEQUENCE [LARGE SCALE GENOMIC DNA]</scope>
    <source>
        <tissue evidence="16">Muscle</tissue>
    </source>
</reference>
<dbReference type="AlphaFoldDB" id="A0A423T143"/>
<evidence type="ECO:0000313" key="17">
    <source>
        <dbReference type="Proteomes" id="UP000283509"/>
    </source>
</evidence>
<feature type="non-terminal residue" evidence="16">
    <location>
        <position position="1"/>
    </location>
</feature>
<evidence type="ECO:0000256" key="3">
    <source>
        <dbReference type="ARBA" id="ARBA00004679"/>
    </source>
</evidence>
<evidence type="ECO:0000256" key="6">
    <source>
        <dbReference type="ARBA" id="ARBA00022679"/>
    </source>
</evidence>
<dbReference type="InterPro" id="IPR035966">
    <property type="entry name" value="PKF_sf"/>
</dbReference>
<dbReference type="GO" id="GO:0016208">
    <property type="term" value="F:AMP binding"/>
    <property type="evidence" value="ECO:0007669"/>
    <property type="project" value="TreeGrafter"/>
</dbReference>
<comment type="cofactor">
    <cofactor evidence="1">
        <name>Mg(2+)</name>
        <dbReference type="ChEBI" id="CHEBI:18420"/>
    </cofactor>
</comment>
<keyword evidence="10" id="KW-0067">ATP-binding</keyword>
<dbReference type="GO" id="GO:0003872">
    <property type="term" value="F:6-phosphofructokinase activity"/>
    <property type="evidence" value="ECO:0007669"/>
    <property type="project" value="UniProtKB-EC"/>
</dbReference>
<dbReference type="GO" id="GO:0006002">
    <property type="term" value="P:fructose 6-phosphate metabolic process"/>
    <property type="evidence" value="ECO:0007669"/>
    <property type="project" value="InterPro"/>
</dbReference>
<dbReference type="EMBL" id="QCYY01002462">
    <property type="protein sequence ID" value="ROT70141.1"/>
    <property type="molecule type" value="Genomic_DNA"/>
</dbReference>
<evidence type="ECO:0000256" key="10">
    <source>
        <dbReference type="ARBA" id="ARBA00022840"/>
    </source>
</evidence>
<dbReference type="Pfam" id="PF00365">
    <property type="entry name" value="PFK"/>
    <property type="match status" value="1"/>
</dbReference>
<comment type="subcellular location">
    <subcellularLocation>
        <location evidence="2">Cytoplasm</location>
    </subcellularLocation>
</comment>
<evidence type="ECO:0000256" key="12">
    <source>
        <dbReference type="ARBA" id="ARBA00023152"/>
    </source>
</evidence>
<keyword evidence="12" id="KW-0324">Glycolysis</keyword>
<evidence type="ECO:0000259" key="15">
    <source>
        <dbReference type="Pfam" id="PF00365"/>
    </source>
</evidence>
<dbReference type="GO" id="GO:0048029">
    <property type="term" value="F:monosaccharide binding"/>
    <property type="evidence" value="ECO:0007669"/>
    <property type="project" value="TreeGrafter"/>
</dbReference>
<dbReference type="PRINTS" id="PR00476">
    <property type="entry name" value="PHFRCTKINASE"/>
</dbReference>
<keyword evidence="9 16" id="KW-0418">Kinase</keyword>
<dbReference type="STRING" id="6689.A0A423T143"/>
<evidence type="ECO:0000256" key="4">
    <source>
        <dbReference type="ARBA" id="ARBA00012055"/>
    </source>
</evidence>
<keyword evidence="6" id="KW-0808">Transferase</keyword>
<protein>
    <recommendedName>
        <fullName evidence="4">6-phosphofructokinase</fullName>
        <ecNumber evidence="4">2.7.1.11</ecNumber>
    </recommendedName>
</protein>
<evidence type="ECO:0000256" key="9">
    <source>
        <dbReference type="ARBA" id="ARBA00022777"/>
    </source>
</evidence>
<proteinExistence type="predicted"/>
<feature type="domain" description="Phosphofructokinase" evidence="15">
    <location>
        <begin position="82"/>
        <end position="171"/>
    </location>
</feature>
<evidence type="ECO:0000256" key="14">
    <source>
        <dbReference type="SAM" id="MobiDB-lite"/>
    </source>
</evidence>
<evidence type="ECO:0000256" key="8">
    <source>
        <dbReference type="ARBA" id="ARBA00022741"/>
    </source>
</evidence>
<dbReference type="GO" id="GO:0070095">
    <property type="term" value="F:fructose-6-phosphate binding"/>
    <property type="evidence" value="ECO:0007669"/>
    <property type="project" value="TreeGrafter"/>
</dbReference>
<keyword evidence="11" id="KW-0460">Magnesium</keyword>
<evidence type="ECO:0000256" key="2">
    <source>
        <dbReference type="ARBA" id="ARBA00004496"/>
    </source>
</evidence>
<dbReference type="UniPathway" id="UPA00109">
    <property type="reaction ID" value="UER00182"/>
</dbReference>
<reference evidence="16 17" key="1">
    <citation type="submission" date="2018-04" db="EMBL/GenBank/DDBJ databases">
        <authorList>
            <person name="Zhang X."/>
            <person name="Yuan J."/>
            <person name="Li F."/>
            <person name="Xiang J."/>
        </authorList>
    </citation>
    <scope>NUCLEOTIDE SEQUENCE [LARGE SCALE GENOMIC DNA]</scope>
    <source>
        <tissue evidence="16">Muscle</tissue>
    </source>
</reference>
<dbReference type="GO" id="GO:0005524">
    <property type="term" value="F:ATP binding"/>
    <property type="evidence" value="ECO:0007669"/>
    <property type="project" value="UniProtKB-KW"/>
</dbReference>
<comment type="catalytic activity">
    <reaction evidence="13">
        <text>beta-D-fructose 6-phosphate + ATP = beta-D-fructose 1,6-bisphosphate + ADP + H(+)</text>
        <dbReference type="Rhea" id="RHEA:16109"/>
        <dbReference type="ChEBI" id="CHEBI:15378"/>
        <dbReference type="ChEBI" id="CHEBI:30616"/>
        <dbReference type="ChEBI" id="CHEBI:32966"/>
        <dbReference type="ChEBI" id="CHEBI:57634"/>
        <dbReference type="ChEBI" id="CHEBI:456216"/>
        <dbReference type="EC" id="2.7.1.11"/>
    </reaction>
</comment>
<accession>A0A423T143</accession>
<dbReference type="GO" id="GO:0030388">
    <property type="term" value="P:fructose 1,6-bisphosphate metabolic process"/>
    <property type="evidence" value="ECO:0007669"/>
    <property type="project" value="TreeGrafter"/>
</dbReference>
<dbReference type="InterPro" id="IPR022953">
    <property type="entry name" value="ATP_PFK"/>
</dbReference>
<feature type="compositionally biased region" description="Basic and acidic residues" evidence="14">
    <location>
        <begin position="8"/>
        <end position="23"/>
    </location>
</feature>
<evidence type="ECO:0000256" key="11">
    <source>
        <dbReference type="ARBA" id="ARBA00022842"/>
    </source>
</evidence>
<dbReference type="GO" id="GO:0005945">
    <property type="term" value="C:6-phosphofructokinase complex"/>
    <property type="evidence" value="ECO:0007669"/>
    <property type="project" value="TreeGrafter"/>
</dbReference>
<keyword evidence="8" id="KW-0547">Nucleotide-binding</keyword>
<comment type="pathway">
    <text evidence="3">Carbohydrate degradation; glycolysis; D-glyceraldehyde 3-phosphate and glycerone phosphate from D-glucose: step 3/4.</text>
</comment>
<organism evidence="16 17">
    <name type="scientific">Penaeus vannamei</name>
    <name type="common">Whiteleg shrimp</name>
    <name type="synonym">Litopenaeus vannamei</name>
    <dbReference type="NCBI Taxonomy" id="6689"/>
    <lineage>
        <taxon>Eukaryota</taxon>
        <taxon>Metazoa</taxon>
        <taxon>Ecdysozoa</taxon>
        <taxon>Arthropoda</taxon>
        <taxon>Crustacea</taxon>
        <taxon>Multicrustacea</taxon>
        <taxon>Malacostraca</taxon>
        <taxon>Eumalacostraca</taxon>
        <taxon>Eucarida</taxon>
        <taxon>Decapoda</taxon>
        <taxon>Dendrobranchiata</taxon>
        <taxon>Penaeoidea</taxon>
        <taxon>Penaeidae</taxon>
        <taxon>Penaeus</taxon>
    </lineage>
</organism>
<keyword evidence="7" id="KW-0479">Metal-binding</keyword>
<comment type="caution">
    <text evidence="16">The sequence shown here is derived from an EMBL/GenBank/DDBJ whole genome shotgun (WGS) entry which is preliminary data.</text>
</comment>
<name>A0A423T143_PENVA</name>
<evidence type="ECO:0000256" key="1">
    <source>
        <dbReference type="ARBA" id="ARBA00001946"/>
    </source>
</evidence>
<dbReference type="InterPro" id="IPR000023">
    <property type="entry name" value="Phosphofructokinase_dom"/>
</dbReference>
<evidence type="ECO:0000256" key="7">
    <source>
        <dbReference type="ARBA" id="ARBA00022723"/>
    </source>
</evidence>
<evidence type="ECO:0000256" key="13">
    <source>
        <dbReference type="ARBA" id="ARBA00048070"/>
    </source>
</evidence>
<dbReference type="EC" id="2.7.1.11" evidence="4"/>
<dbReference type="OrthoDB" id="537915at2759"/>
<gene>
    <name evidence="16" type="ORF">C7M84_011587</name>
</gene>
<feature type="region of interest" description="Disordered" evidence="14">
    <location>
        <begin position="1"/>
        <end position="30"/>
    </location>
</feature>